<accession>A0A9C7UQD9</accession>
<evidence type="ECO:0000313" key="2">
    <source>
        <dbReference type="Proteomes" id="UP001061958"/>
    </source>
</evidence>
<reference evidence="1" key="1">
    <citation type="journal article" date="2022" name="Proc. Natl. Acad. Sci. U.S.A.">
        <title>Life cycle and functional genomics of the unicellular red alga Galdieria for elucidating algal and plant evolution and industrial use.</title>
        <authorList>
            <person name="Hirooka S."/>
            <person name="Itabashi T."/>
            <person name="Ichinose T.M."/>
            <person name="Onuma R."/>
            <person name="Fujiwara T."/>
            <person name="Yamashita S."/>
            <person name="Jong L.W."/>
            <person name="Tomita R."/>
            <person name="Iwane A.H."/>
            <person name="Miyagishima S.Y."/>
        </authorList>
    </citation>
    <scope>NUCLEOTIDE SEQUENCE</scope>
    <source>
        <strain evidence="1">NBRC 102759</strain>
    </source>
</reference>
<keyword evidence="2" id="KW-1185">Reference proteome</keyword>
<comment type="caution">
    <text evidence="1">The sequence shown here is derived from an EMBL/GenBank/DDBJ whole genome shotgun (WGS) entry which is preliminary data.</text>
</comment>
<dbReference type="AlphaFoldDB" id="A0A9C7UQD9"/>
<protein>
    <submittedName>
        <fullName evidence="1">Uncharacterized protein</fullName>
    </submittedName>
</protein>
<dbReference type="Proteomes" id="UP001061958">
    <property type="component" value="Unassembled WGS sequence"/>
</dbReference>
<dbReference type="OrthoDB" id="10556083at2759"/>
<name>A0A9C7UQD9_9RHOD</name>
<dbReference type="EMBL" id="BQMJ01000024">
    <property type="protein sequence ID" value="GJQ11452.1"/>
    <property type="molecule type" value="Genomic_DNA"/>
</dbReference>
<proteinExistence type="predicted"/>
<sequence length="1254" mass="146472">MREETSVFLQIVDSLGFCLLNSDVTIMAEKDFPETDLLFENICMCLNNILCKIHHILGKEQTENCIDLLLTHIEPKEYDQNNLVGNGCYLGGYKIIFLMLFFMKKDQQKDVDIYNIIALNILRNNKAVSFIVNLICHSEVPNIRLVAASLIMQCLQIVCYQDSTNPGFASYNTNTRRFVNFSAETLPQDFEKILEIEPDLRSPNLQEYLVGVVSCLIRCGYPNFQAIIDKVILFLQLRCLFPDIRVRFLVVDTLECMLERIDWAGITHYVFITGMHEYLLESIKTAFQMKLETDADLECVASCFEGIFSIIEKLLRLEETRSSFVFQSIVQGMMLYLKFIKGKKQFENHQQTNQLLLSFFRLSHTFFEENVFASETNSTNSIYAQGFISLKFLIPFLDFLHKNEVLEEEMGYLLVEMTKDRSSSLEEQLELLIQMNTKFKSTACVFNVAYTVLCNVIRTTEEERPTDYIEIFHRILTPHITEYNVENLESKRQIDSLLIYFRIVNDFLIPTFWKGQTNEKLITVSKRIWRNFHPARLFSFFQICVQSESKIHLSNNFRAFIARLLTVLESDVKLDDVATLLPLSDIDICNSLQQISDASFVSLKLILLDHSIRGEWPLDFRKLCYCIEIISDKLPEEESLKHIQLTELVAKVWVILCREKAHTDSQAMPRTLRYPRQLNISKTFISFLFKHLPKEISKNVESIKLLIENSQIDMEACQMLQMRLVSLQNERFEDKQDSVLETTNYFKVFIELTASFDWYGRLFLHDISRFTQWLRFPLDSTDLRAFKETIHFWCDGLLHFTDDNDIQRIVLRLMKMGLFSKVNDFFHAVVDYYKKGYKEKDQSHLSSQINKIFVNLFHSFHKWTDLEAICVEYLNDVNSLLQSLLTAVDSFAMLPHEVLCEFLNGLHIFINFFDRIADSGSIRVTSSTSKSLVRNIISKKPWFHSSIQEYFELVLSHRCQEDLPSWGNCCSHQPHWESLLSLSTTLIAFGSKKNLVLLEMFPKNLLCWSNVIFGCYRFLQYQRPLLIVHTNLLFAIVARARAYQWEPASQQMESDSIFYILCNQIFSSHCLVEISAYRAMEAWILSLRGVQQPIGRQTTLEAVKSCLRIKLIQNYDTPLLVLAPRLSLFVRFLEWVEHGWVSTSHWESILKLVCQLMKNLAISNRIQWECIQHAGKSLEYAPRDCLEKYPDIMQAVHNLRNLNTCTMVSCAIIFNEIVLTPVIYQWQQDCHIKHMQSILEHDNNKRTTSEEHKR</sequence>
<organism evidence="1 2">
    <name type="scientific">Galdieria partita</name>
    <dbReference type="NCBI Taxonomy" id="83374"/>
    <lineage>
        <taxon>Eukaryota</taxon>
        <taxon>Rhodophyta</taxon>
        <taxon>Bangiophyceae</taxon>
        <taxon>Galdieriales</taxon>
        <taxon>Galdieriaceae</taxon>
        <taxon>Galdieria</taxon>
    </lineage>
</organism>
<evidence type="ECO:0000313" key="1">
    <source>
        <dbReference type="EMBL" id="GJQ11452.1"/>
    </source>
</evidence>
<gene>
    <name evidence="1" type="ORF">GpartN1_g3243.t1</name>
</gene>
<reference evidence="1" key="2">
    <citation type="submission" date="2022-01" db="EMBL/GenBank/DDBJ databases">
        <authorList>
            <person name="Hirooka S."/>
            <person name="Miyagishima S.Y."/>
        </authorList>
    </citation>
    <scope>NUCLEOTIDE SEQUENCE</scope>
    <source>
        <strain evidence="1">NBRC 102759</strain>
    </source>
</reference>